<evidence type="ECO:0000259" key="4">
    <source>
        <dbReference type="PROSITE" id="PS50102"/>
    </source>
</evidence>
<dbReference type="InterPro" id="IPR035979">
    <property type="entry name" value="RBD_domain_sf"/>
</dbReference>
<dbReference type="VEuPathDB" id="TrichDB:TRFO_09083"/>
<feature type="domain" description="RRM" evidence="4">
    <location>
        <begin position="404"/>
        <end position="484"/>
    </location>
</feature>
<dbReference type="Pfam" id="PF00076">
    <property type="entry name" value="RRM_1"/>
    <property type="match status" value="1"/>
</dbReference>
<dbReference type="SUPFAM" id="SSF54928">
    <property type="entry name" value="RNA-binding domain, RBD"/>
    <property type="match status" value="2"/>
</dbReference>
<reference evidence="5" key="1">
    <citation type="submission" date="2016-10" db="EMBL/GenBank/DDBJ databases">
        <authorList>
            <person name="Benchimol M."/>
            <person name="Almeida L.G."/>
            <person name="Vasconcelos A.T."/>
            <person name="Perreira-Neves A."/>
            <person name="Rosa I.A."/>
            <person name="Tasca T."/>
            <person name="Bogo M.R."/>
            <person name="de Souza W."/>
        </authorList>
    </citation>
    <scope>NUCLEOTIDE SEQUENCE [LARGE SCALE GENOMIC DNA]</scope>
    <source>
        <strain evidence="5">K</strain>
    </source>
</reference>
<keyword evidence="2 3" id="KW-0694">RNA-binding</keyword>
<dbReference type="EMBL" id="MLAK01001071">
    <property type="protein sequence ID" value="OHS98202.1"/>
    <property type="molecule type" value="Genomic_DNA"/>
</dbReference>
<dbReference type="PROSITE" id="PS50102">
    <property type="entry name" value="RRM"/>
    <property type="match status" value="2"/>
</dbReference>
<name>A0A1J4JGD2_9EUKA</name>
<accession>A0A1J4JGD2</accession>
<dbReference type="RefSeq" id="XP_068351339.1">
    <property type="nucleotide sequence ID" value="XM_068494672.1"/>
</dbReference>
<dbReference type="GO" id="GO:0003723">
    <property type="term" value="F:RNA binding"/>
    <property type="evidence" value="ECO:0007669"/>
    <property type="project" value="UniProtKB-UniRule"/>
</dbReference>
<dbReference type="InterPro" id="IPR012677">
    <property type="entry name" value="Nucleotide-bd_a/b_plait_sf"/>
</dbReference>
<dbReference type="InterPro" id="IPR000504">
    <property type="entry name" value="RRM_dom"/>
</dbReference>
<gene>
    <name evidence="5" type="ORF">TRFO_09083</name>
</gene>
<dbReference type="Proteomes" id="UP000179807">
    <property type="component" value="Unassembled WGS sequence"/>
</dbReference>
<keyword evidence="1" id="KW-0677">Repeat</keyword>
<evidence type="ECO:0000313" key="5">
    <source>
        <dbReference type="EMBL" id="OHS98202.1"/>
    </source>
</evidence>
<comment type="caution">
    <text evidence="5">The sequence shown here is derived from an EMBL/GenBank/DDBJ whole genome shotgun (WGS) entry which is preliminary data.</text>
</comment>
<dbReference type="SMART" id="SM00360">
    <property type="entry name" value="RRM"/>
    <property type="match status" value="2"/>
</dbReference>
<proteinExistence type="predicted"/>
<evidence type="ECO:0000313" key="6">
    <source>
        <dbReference type="Proteomes" id="UP000179807"/>
    </source>
</evidence>
<evidence type="ECO:0000256" key="3">
    <source>
        <dbReference type="PROSITE-ProRule" id="PRU00176"/>
    </source>
</evidence>
<sequence length="576" mass="67231">MDKNKNMYRYIYKIEEDIDIYRFNESLSELKKPNIANIFTYEAKIENAPQKDLEKCFFLLCETEFNPKEFEARFLKNLLKEEIDPEIFDDISLEEDLINMNTLDPVYVCNLPRAFNSENDFAQLRKLLQSIPKVSKEPPKLFSQQENFEKVSKKFKIEIAKKTTSPLIVSKPDQNVMNPKTKTKEPSDAIHLITEIPCAFRITFRNIEAMKSVLIFLPLFHFYDNPNIVATNNCFRVPVIHFIDLPKRIDCIDTFYQTFGELLDSYKYNEIKMNERKNETESLSFNVSFYDDDSAWNCLDEINYGNIDNQVIHVTHFIDKTDLINISEFNIKMTNVQDYFDDCADVHLQFKEFGPIFSITSKSQDEQVLYYCIQFYYKEDAIKALRDHKNIIKKPDLVLTTKEAGIVVYNFKINITQSEVMELFSKAISVTISKINDYERPYVFISFIDSESADEAIKNGNLQYSEGLKLMCLSQKLSKERAFNELKNMEKTSQKENTIYISGLSHQIRKEDVVSACSEKFGKINSAVFIAIKKKLPFAIITFASKAVYETAMAQETVKIKSKNYRIVKYKIKQTD</sequence>
<dbReference type="AlphaFoldDB" id="A0A1J4JGD2"/>
<evidence type="ECO:0000256" key="1">
    <source>
        <dbReference type="ARBA" id="ARBA00022737"/>
    </source>
</evidence>
<evidence type="ECO:0000256" key="2">
    <source>
        <dbReference type="ARBA" id="ARBA00022884"/>
    </source>
</evidence>
<feature type="domain" description="RRM" evidence="4">
    <location>
        <begin position="497"/>
        <end position="575"/>
    </location>
</feature>
<dbReference type="Gene3D" id="3.30.70.330">
    <property type="match status" value="2"/>
</dbReference>
<protein>
    <recommendedName>
        <fullName evidence="4">RRM domain-containing protein</fullName>
    </recommendedName>
</protein>
<dbReference type="GeneID" id="94829376"/>
<keyword evidence="6" id="KW-1185">Reference proteome</keyword>
<dbReference type="CDD" id="cd00590">
    <property type="entry name" value="RRM_SF"/>
    <property type="match status" value="2"/>
</dbReference>
<organism evidence="5 6">
    <name type="scientific">Tritrichomonas foetus</name>
    <dbReference type="NCBI Taxonomy" id="1144522"/>
    <lineage>
        <taxon>Eukaryota</taxon>
        <taxon>Metamonada</taxon>
        <taxon>Parabasalia</taxon>
        <taxon>Tritrichomonadida</taxon>
        <taxon>Tritrichomonadidae</taxon>
        <taxon>Tritrichomonas</taxon>
    </lineage>
</organism>
<dbReference type="PANTHER" id="PTHR24012">
    <property type="entry name" value="RNA BINDING PROTEIN"/>
    <property type="match status" value="1"/>
</dbReference>